<evidence type="ECO:0000256" key="6">
    <source>
        <dbReference type="ARBA" id="ARBA00022729"/>
    </source>
</evidence>
<evidence type="ECO:0000259" key="10">
    <source>
        <dbReference type="Pfam" id="PF13505"/>
    </source>
</evidence>
<dbReference type="PANTHER" id="PTHR35892">
    <property type="entry name" value="OUTER MEMBRANE PROTEIN PAGN-RELATED"/>
    <property type="match status" value="1"/>
</dbReference>
<keyword evidence="5" id="KW-0812">Transmembrane</keyword>
<dbReference type="InterPro" id="IPR051723">
    <property type="entry name" value="Bact_OM_Invasion-Related"/>
</dbReference>
<dbReference type="PANTHER" id="PTHR35892:SF3">
    <property type="entry name" value="OUTER MEMBRANE PROTEIN X"/>
    <property type="match status" value="1"/>
</dbReference>
<evidence type="ECO:0000313" key="12">
    <source>
        <dbReference type="Proteomes" id="UP000253046"/>
    </source>
</evidence>
<feature type="chain" id="PRO_5016818426" description="Outer membrane protein X" evidence="9">
    <location>
        <begin position="24"/>
        <end position="171"/>
    </location>
</feature>
<dbReference type="OrthoDB" id="6504170at2"/>
<keyword evidence="4" id="KW-1134">Transmembrane beta strand</keyword>
<dbReference type="InterPro" id="IPR027385">
    <property type="entry name" value="Beta-barrel_OMP"/>
</dbReference>
<evidence type="ECO:0000256" key="2">
    <source>
        <dbReference type="ARBA" id="ARBA00011041"/>
    </source>
</evidence>
<dbReference type="RefSeq" id="WP_113869203.1">
    <property type="nucleotide sequence ID" value="NZ_AGJP01000001.1"/>
</dbReference>
<keyword evidence="8" id="KW-0998">Cell outer membrane</keyword>
<organism evidence="11 12">
    <name type="scientific">Brenneria salicis ATCC 15712 = DSM 30166</name>
    <dbReference type="NCBI Taxonomy" id="714314"/>
    <lineage>
        <taxon>Bacteria</taxon>
        <taxon>Pseudomonadati</taxon>
        <taxon>Pseudomonadota</taxon>
        <taxon>Gammaproteobacteria</taxon>
        <taxon>Enterobacterales</taxon>
        <taxon>Pectobacteriaceae</taxon>
        <taxon>Brenneria</taxon>
    </lineage>
</organism>
<evidence type="ECO:0000256" key="7">
    <source>
        <dbReference type="ARBA" id="ARBA00023136"/>
    </source>
</evidence>
<name>A0A366HX50_9GAMM</name>
<dbReference type="NCBIfam" id="NF006917">
    <property type="entry name" value="PRK09408.1"/>
    <property type="match status" value="1"/>
</dbReference>
<dbReference type="EMBL" id="QNRY01000054">
    <property type="protein sequence ID" value="RBP58104.1"/>
    <property type="molecule type" value="Genomic_DNA"/>
</dbReference>
<dbReference type="PRINTS" id="PR00316">
    <property type="entry name" value="ENTEROVIROMP"/>
</dbReference>
<dbReference type="Proteomes" id="UP000253046">
    <property type="component" value="Unassembled WGS sequence"/>
</dbReference>
<dbReference type="AlphaFoldDB" id="A0A366HX50"/>
<comment type="subcellular location">
    <subcellularLocation>
        <location evidence="1">Cell outer membrane</location>
        <topology evidence="1">Multi-pass membrane protein</topology>
    </subcellularLocation>
</comment>
<dbReference type="SUPFAM" id="SSF56925">
    <property type="entry name" value="OMPA-like"/>
    <property type="match status" value="1"/>
</dbReference>
<feature type="signal peptide" evidence="9">
    <location>
        <begin position="1"/>
        <end position="23"/>
    </location>
</feature>
<comment type="caution">
    <text evidence="11">The sequence shown here is derived from an EMBL/GenBank/DDBJ whole genome shotgun (WGS) entry which is preliminary data.</text>
</comment>
<evidence type="ECO:0000256" key="9">
    <source>
        <dbReference type="SAM" id="SignalP"/>
    </source>
</evidence>
<evidence type="ECO:0000256" key="4">
    <source>
        <dbReference type="ARBA" id="ARBA00022452"/>
    </source>
</evidence>
<gene>
    <name evidence="11" type="ORF">DES54_1544</name>
</gene>
<dbReference type="PROSITE" id="PS00694">
    <property type="entry name" value="ENT_VIR_OMP_1"/>
    <property type="match status" value="1"/>
</dbReference>
<dbReference type="Pfam" id="PF13505">
    <property type="entry name" value="OMP_b-brl"/>
    <property type="match status" value="1"/>
</dbReference>
<feature type="domain" description="Outer membrane protein beta-barrel" evidence="10">
    <location>
        <begin position="9"/>
        <end position="171"/>
    </location>
</feature>
<evidence type="ECO:0000256" key="5">
    <source>
        <dbReference type="ARBA" id="ARBA00022692"/>
    </source>
</evidence>
<accession>A0A366HX50</accession>
<dbReference type="PROSITE" id="PS00695">
    <property type="entry name" value="ENT_VIR_OMP_2"/>
    <property type="match status" value="1"/>
</dbReference>
<evidence type="ECO:0000256" key="8">
    <source>
        <dbReference type="ARBA" id="ARBA00023237"/>
    </source>
</evidence>
<dbReference type="GO" id="GO:0044384">
    <property type="term" value="C:host outer membrane"/>
    <property type="evidence" value="ECO:0007669"/>
    <property type="project" value="InterPro"/>
</dbReference>
<keyword evidence="7" id="KW-0472">Membrane</keyword>
<evidence type="ECO:0000313" key="11">
    <source>
        <dbReference type="EMBL" id="RBP58104.1"/>
    </source>
</evidence>
<reference evidence="11 12" key="1">
    <citation type="submission" date="2018-06" db="EMBL/GenBank/DDBJ databases">
        <title>Genomic Encyclopedia of Type Strains, Phase IV (KMG-IV): sequencing the most valuable type-strain genomes for metagenomic binning, comparative biology and taxonomic classification.</title>
        <authorList>
            <person name="Goeker M."/>
        </authorList>
    </citation>
    <scope>NUCLEOTIDE SEQUENCE [LARGE SCALE GENOMIC DNA]</scope>
    <source>
        <strain evidence="11 12">DSM 30166</strain>
    </source>
</reference>
<keyword evidence="6 9" id="KW-0732">Signal</keyword>
<dbReference type="InterPro" id="IPR000758">
    <property type="entry name" value="Enterovir_OMP"/>
</dbReference>
<dbReference type="GO" id="GO:0009279">
    <property type="term" value="C:cell outer membrane"/>
    <property type="evidence" value="ECO:0007669"/>
    <property type="project" value="UniProtKB-SubCell"/>
</dbReference>
<sequence>MKKIACLSALACVLAVSAGSAVAGQSTVSAGYAQGDAQGVVNKAKGFNLKYRYEQDNNPLGVISSFTYLEDSNTSDGFYSKGQYMGFTAGPAYRLNDWASIYGVVGFSHGKFTGNASDGSSHQSNSDYGFTYGAGLQFNPMEDIALDVGYEQSRIRSVDVGTWAVGVGYRF</sequence>
<dbReference type="InterPro" id="IPR011250">
    <property type="entry name" value="OMP/PagP_B-barrel"/>
</dbReference>
<evidence type="ECO:0000256" key="1">
    <source>
        <dbReference type="ARBA" id="ARBA00004571"/>
    </source>
</evidence>
<evidence type="ECO:0000256" key="3">
    <source>
        <dbReference type="ARBA" id="ARBA00020573"/>
    </source>
</evidence>
<comment type="similarity">
    <text evidence="2">Belongs to the outer membrane OOP (TC 1.B.6) superfamily. OmpX family.</text>
</comment>
<protein>
    <recommendedName>
        <fullName evidence="3">Outer membrane protein X</fullName>
    </recommendedName>
</protein>
<keyword evidence="12" id="KW-1185">Reference proteome</keyword>
<dbReference type="Gene3D" id="2.40.160.20">
    <property type="match status" value="1"/>
</dbReference>
<proteinExistence type="inferred from homology"/>